<evidence type="ECO:0000313" key="2">
    <source>
        <dbReference type="EMBL" id="CAE7209044.1"/>
    </source>
</evidence>
<sequence length="177" mass="19641">MIFSRCLLVVLAAVGVIAHSGHAEKRGMVKVHADLARRGYHEDGMAKLKEYQMQTTDAMAGPQPEREAKLTEITKNLVPLVKTYNSNLMSGLDLSNLGKLRQHLSLFGEKLYVIVRSCKGTRSEAVYNNIHALNVEVDSLGDFLAQKLPSTMSAQITSEFAKYSDRIDMIEVATKPF</sequence>
<feature type="chain" id="PRO_5034286800" evidence="1">
    <location>
        <begin position="24"/>
        <end position="177"/>
    </location>
</feature>
<comment type="caution">
    <text evidence="2">The sequence shown here is derived from an EMBL/GenBank/DDBJ whole genome shotgun (WGS) entry which is preliminary data.</text>
</comment>
<evidence type="ECO:0000256" key="1">
    <source>
        <dbReference type="SAM" id="SignalP"/>
    </source>
</evidence>
<name>A0A8H3EC39_9AGAM</name>
<accession>A0A8H3EC39</accession>
<dbReference type="EMBL" id="CAJNJQ010004207">
    <property type="protein sequence ID" value="CAE7209044.1"/>
    <property type="molecule type" value="Genomic_DNA"/>
</dbReference>
<dbReference type="Proteomes" id="UP000663827">
    <property type="component" value="Unassembled WGS sequence"/>
</dbReference>
<organism evidence="2 3">
    <name type="scientific">Rhizoctonia solani</name>
    <dbReference type="NCBI Taxonomy" id="456999"/>
    <lineage>
        <taxon>Eukaryota</taxon>
        <taxon>Fungi</taxon>
        <taxon>Dikarya</taxon>
        <taxon>Basidiomycota</taxon>
        <taxon>Agaricomycotina</taxon>
        <taxon>Agaricomycetes</taxon>
        <taxon>Cantharellales</taxon>
        <taxon>Ceratobasidiaceae</taxon>
        <taxon>Rhizoctonia</taxon>
    </lineage>
</organism>
<feature type="signal peptide" evidence="1">
    <location>
        <begin position="1"/>
        <end position="23"/>
    </location>
</feature>
<dbReference type="AlphaFoldDB" id="A0A8H3EC39"/>
<reference evidence="2" key="1">
    <citation type="submission" date="2021-01" db="EMBL/GenBank/DDBJ databases">
        <authorList>
            <person name="Kaushik A."/>
        </authorList>
    </citation>
    <scope>NUCLEOTIDE SEQUENCE</scope>
    <source>
        <strain evidence="2">AG5</strain>
    </source>
</reference>
<protein>
    <submittedName>
        <fullName evidence="2">Uncharacterized protein</fullName>
    </submittedName>
</protein>
<proteinExistence type="predicted"/>
<evidence type="ECO:0000313" key="3">
    <source>
        <dbReference type="Proteomes" id="UP000663827"/>
    </source>
</evidence>
<keyword evidence="1" id="KW-0732">Signal</keyword>
<gene>
    <name evidence="2" type="ORF">RDB_LOCUS148999</name>
</gene>